<evidence type="ECO:0000313" key="2">
    <source>
        <dbReference type="Proteomes" id="UP001060215"/>
    </source>
</evidence>
<organism evidence="1 2">
    <name type="scientific">Camellia lanceoleosa</name>
    <dbReference type="NCBI Taxonomy" id="1840588"/>
    <lineage>
        <taxon>Eukaryota</taxon>
        <taxon>Viridiplantae</taxon>
        <taxon>Streptophyta</taxon>
        <taxon>Embryophyta</taxon>
        <taxon>Tracheophyta</taxon>
        <taxon>Spermatophyta</taxon>
        <taxon>Magnoliopsida</taxon>
        <taxon>eudicotyledons</taxon>
        <taxon>Gunneridae</taxon>
        <taxon>Pentapetalae</taxon>
        <taxon>asterids</taxon>
        <taxon>Ericales</taxon>
        <taxon>Theaceae</taxon>
        <taxon>Camellia</taxon>
    </lineage>
</organism>
<keyword evidence="2" id="KW-1185">Reference proteome</keyword>
<evidence type="ECO:0000313" key="1">
    <source>
        <dbReference type="EMBL" id="KAI7984421.1"/>
    </source>
</evidence>
<accession>A0ACC0F8N6</accession>
<protein>
    <submittedName>
        <fullName evidence="1">Uncharacterized protein</fullName>
    </submittedName>
</protein>
<reference evidence="1 2" key="1">
    <citation type="journal article" date="2022" name="Plant J.">
        <title>Chromosome-level genome of Camellia lanceoleosa provides a valuable resource for understanding genome evolution and self-incompatibility.</title>
        <authorList>
            <person name="Gong W."/>
            <person name="Xiao S."/>
            <person name="Wang L."/>
            <person name="Liao Z."/>
            <person name="Chang Y."/>
            <person name="Mo W."/>
            <person name="Hu G."/>
            <person name="Li W."/>
            <person name="Zhao G."/>
            <person name="Zhu H."/>
            <person name="Hu X."/>
            <person name="Ji K."/>
            <person name="Xiang X."/>
            <person name="Song Q."/>
            <person name="Yuan D."/>
            <person name="Jin S."/>
            <person name="Zhang L."/>
        </authorList>
    </citation>
    <scope>NUCLEOTIDE SEQUENCE [LARGE SCALE GENOMIC DNA]</scope>
    <source>
        <strain evidence="1">SQ_2022a</strain>
    </source>
</reference>
<dbReference type="EMBL" id="CM045768">
    <property type="protein sequence ID" value="KAI7984421.1"/>
    <property type="molecule type" value="Genomic_DNA"/>
</dbReference>
<name>A0ACC0F8N6_9ERIC</name>
<comment type="caution">
    <text evidence="1">The sequence shown here is derived from an EMBL/GenBank/DDBJ whole genome shotgun (WGS) entry which is preliminary data.</text>
</comment>
<dbReference type="Proteomes" id="UP001060215">
    <property type="component" value="Chromosome 11"/>
</dbReference>
<sequence>MSFARVARHGDPAWALHERPYCAAQVAEWPYERMGPPHEPRLKSCNVAASQPSIFEPLLVFLQVSGPLFLGLNFVKKKKNHLHFTS</sequence>
<proteinExistence type="predicted"/>
<gene>
    <name evidence="1" type="ORF">LOK49_LG15G02390</name>
</gene>